<dbReference type="InterPro" id="IPR038610">
    <property type="entry name" value="FliK-like_C_sf"/>
</dbReference>
<evidence type="ECO:0000313" key="7">
    <source>
        <dbReference type="Proteomes" id="UP000246145"/>
    </source>
</evidence>
<dbReference type="CDD" id="cd17470">
    <property type="entry name" value="T3SS_Flik_C"/>
    <property type="match status" value="1"/>
</dbReference>
<reference evidence="6 7" key="1">
    <citation type="submission" date="2018-04" db="EMBL/GenBank/DDBJ databases">
        <title>Genomic Encyclopedia of Type Strains, Phase IV (KMG-IV): sequencing the most valuable type-strain genomes for metagenomic binning, comparative biology and taxonomic classification.</title>
        <authorList>
            <person name="Goeker M."/>
        </authorList>
    </citation>
    <scope>NUCLEOTIDE SEQUENCE [LARGE SCALE GENOMIC DNA]</scope>
    <source>
        <strain evidence="6 7">DSM 10065</strain>
    </source>
</reference>
<dbReference type="GO" id="GO:0009424">
    <property type="term" value="C:bacterial-type flagellum hook"/>
    <property type="evidence" value="ECO:0007669"/>
    <property type="project" value="InterPro"/>
</dbReference>
<sequence length="451" mass="44416">MNSPTIAAVVSSLKPQAARASGAPADDAGQPRFADVLANQAPAGKDRGPVDARTEPGASGAPSSPPSSSENAKAAETGEQPAEGAEAAERETADEDTLAVLPQIALEIALHARGHAAEAGETRAKEGLPASDTRFADTRLDPSHSNVARDRKAVPAALNAEAPGRARASATSAGNAAAVADAASAVRQAGEDHNALREGRSTGLELPAVRRHGAARPSHTASGDAISATAGKPAAPAAAADVAAASRTGDGAFGMVQTTVAMNETAARGAQASTATDPLASISGAAGGLNPFAQASSPAPAAGQAIATPLHLSGWDADFGRQMVMLARDAHSGAQTAELRLDPPELGPLRISISLSDGTANAVFVSAHASVRQAVESALPQLSQQLAQAGISLGQTHVGDQGQGGFAQHDGGSQAGARSSGGGADTALASADVAALPRGAAVSNGLVDTFA</sequence>
<dbReference type="EMBL" id="QEKO01000001">
    <property type="protein sequence ID" value="PVY68893.1"/>
    <property type="molecule type" value="Genomic_DNA"/>
</dbReference>
<name>A0A2U1CSQ2_9BURK</name>
<dbReference type="InterPro" id="IPR001635">
    <property type="entry name" value="Flag_hook_Flik"/>
</dbReference>
<dbReference type="PANTHER" id="PTHR37533:SF2">
    <property type="entry name" value="FLAGELLAR HOOK-LENGTH CONTROL PROTEIN"/>
    <property type="match status" value="1"/>
</dbReference>
<organism evidence="6 7">
    <name type="scientific">Pusillimonas noertemannii</name>
    <dbReference type="NCBI Taxonomy" id="305977"/>
    <lineage>
        <taxon>Bacteria</taxon>
        <taxon>Pseudomonadati</taxon>
        <taxon>Pseudomonadota</taxon>
        <taxon>Betaproteobacteria</taxon>
        <taxon>Burkholderiales</taxon>
        <taxon>Alcaligenaceae</taxon>
        <taxon>Pusillimonas</taxon>
    </lineage>
</organism>
<feature type="compositionally biased region" description="Low complexity" evidence="4">
    <location>
        <begin position="56"/>
        <end position="85"/>
    </location>
</feature>
<evidence type="ECO:0000256" key="4">
    <source>
        <dbReference type="SAM" id="MobiDB-lite"/>
    </source>
</evidence>
<evidence type="ECO:0000259" key="5">
    <source>
        <dbReference type="Pfam" id="PF02120"/>
    </source>
</evidence>
<dbReference type="OrthoDB" id="8679885at2"/>
<dbReference type="Gene3D" id="3.30.750.140">
    <property type="match status" value="1"/>
</dbReference>
<feature type="region of interest" description="Disordered" evidence="4">
    <location>
        <begin position="117"/>
        <end position="148"/>
    </location>
</feature>
<feature type="compositionally biased region" description="Basic and acidic residues" evidence="4">
    <location>
        <begin position="44"/>
        <end position="54"/>
    </location>
</feature>
<comment type="function">
    <text evidence="1">Controls the length of the flagellar hook.</text>
</comment>
<keyword evidence="7" id="KW-1185">Reference proteome</keyword>
<dbReference type="AlphaFoldDB" id="A0A2U1CSQ2"/>
<feature type="compositionally biased region" description="Low complexity" evidence="4">
    <location>
        <begin position="17"/>
        <end position="28"/>
    </location>
</feature>
<comment type="caution">
    <text evidence="6">The sequence shown here is derived from an EMBL/GenBank/DDBJ whole genome shotgun (WGS) entry which is preliminary data.</text>
</comment>
<evidence type="ECO:0000256" key="2">
    <source>
        <dbReference type="ARBA" id="ARBA00009149"/>
    </source>
</evidence>
<keyword evidence="6" id="KW-0969">Cilium</keyword>
<dbReference type="InterPro" id="IPR021136">
    <property type="entry name" value="Flagellar_hook_control-like_C"/>
</dbReference>
<dbReference type="RefSeq" id="WP_116517988.1">
    <property type="nucleotide sequence ID" value="NZ_JACCEX010000008.1"/>
</dbReference>
<dbReference type="PANTHER" id="PTHR37533">
    <property type="entry name" value="FLAGELLAR HOOK-LENGTH CONTROL PROTEIN"/>
    <property type="match status" value="1"/>
</dbReference>
<feature type="region of interest" description="Disordered" evidence="4">
    <location>
        <begin position="397"/>
        <end position="424"/>
    </location>
</feature>
<keyword evidence="6" id="KW-0966">Cell projection</keyword>
<feature type="compositionally biased region" description="Basic and acidic residues" evidence="4">
    <location>
        <begin position="134"/>
        <end position="148"/>
    </location>
</feature>
<dbReference type="PRINTS" id="PR01007">
    <property type="entry name" value="FLGHOOKFLIK"/>
</dbReference>
<dbReference type="GO" id="GO:0044780">
    <property type="term" value="P:bacterial-type flagellum assembly"/>
    <property type="evidence" value="ECO:0007669"/>
    <property type="project" value="InterPro"/>
</dbReference>
<dbReference type="STRING" id="1231391.GCA_000308195_02713"/>
<evidence type="ECO:0000256" key="1">
    <source>
        <dbReference type="ARBA" id="ARBA00003944"/>
    </source>
</evidence>
<keyword evidence="6" id="KW-0282">Flagellum</keyword>
<keyword evidence="3" id="KW-1005">Bacterial flagellum biogenesis</keyword>
<proteinExistence type="inferred from homology"/>
<feature type="compositionally biased region" description="Basic and acidic residues" evidence="4">
    <location>
        <begin position="117"/>
        <end position="126"/>
    </location>
</feature>
<dbReference type="Proteomes" id="UP000246145">
    <property type="component" value="Unassembled WGS sequence"/>
</dbReference>
<feature type="domain" description="Flagellar hook-length control protein-like C-terminal" evidence="5">
    <location>
        <begin position="329"/>
        <end position="405"/>
    </location>
</feature>
<feature type="region of interest" description="Disordered" evidence="4">
    <location>
        <begin position="1"/>
        <end position="95"/>
    </location>
</feature>
<evidence type="ECO:0000313" key="6">
    <source>
        <dbReference type="EMBL" id="PVY68893.1"/>
    </source>
</evidence>
<protein>
    <submittedName>
        <fullName evidence="6">Flagellar hook-length control protein FliK</fullName>
    </submittedName>
</protein>
<comment type="similarity">
    <text evidence="2">Belongs to the FliK family.</text>
</comment>
<dbReference type="Pfam" id="PF02120">
    <property type="entry name" value="Flg_hook"/>
    <property type="match status" value="1"/>
</dbReference>
<gene>
    <name evidence="6" type="ORF">C7440_1307</name>
</gene>
<evidence type="ECO:0000256" key="3">
    <source>
        <dbReference type="ARBA" id="ARBA00022795"/>
    </source>
</evidence>
<accession>A0A2U1CSQ2</accession>
<dbReference type="InterPro" id="IPR052563">
    <property type="entry name" value="FliK"/>
</dbReference>